<dbReference type="OrthoDB" id="200660at2759"/>
<dbReference type="GeneID" id="94846757"/>
<dbReference type="EMBL" id="MLAK01001245">
    <property type="protein sequence ID" value="OHS95454.1"/>
    <property type="molecule type" value="Genomic_DNA"/>
</dbReference>
<sequence length="1137" mass="129963">MGGTKQILSLERFDTYLEPAELLKNVKALAQYLSQQKTPFPVDQIRPTITYIIETEELMGTANDELQIQLAIGLVHAFRLSVPNHPFDQSAEKFLYRLFILLNNTFRQYSETDKQGELVELLQITNQIDLYALAKDVGLGPEIFSSLIRIDIPDAVDNIAKLVNVSDRIPPSILIEICEKFFTNKNVETLILKFNSLKQAEFVQGIRSTSQNLSGVDCIKIFEKTAAILRMPLTVLYSNIQVDINNEDVQTRTAAVSLLTEKFGEIDFDTSNQSCILSLIERHIDRESKIRAMVVRFGFNILLKIKEFKKNKELMKAQNQDIFSSAVSAITDAVWEMAKDRITDKTSEVRLTVMKGIYHLDARDIKLDEKMISLRLKDKNSDDVRVVALKIMLKLFESRSGDFEWLIEQVIELYPFSKDVALFGFAALVSQYSLIEVASHISNRKPLLDILRDTNEFRNNLEDYEKSKEKKDIISKHIDLRLLKKILKKVPKSFYQNALDEKKRKTLNKALKQKMEGNHARLIMGLYQPSPLNVDDLLKCKKYDVVYDIAKIFADEFEVEIPRILKRLNKTDLTVLATMKHTDFDDAERTKILKALVPLTTSNSKDRQLALKVFARLYQQNQNNSKLLSKISFDKKEFQMKLEFYGHFTDTNAFTKDLFDEIMKNKKLIDSDFAKSALKIISAEKSQRTIELHVYLMDIAPADTFRSYLFAASSCFTYITPDIFRSFAGIMQHENATVRKEAINYLTEALKRHTTPIQFLALFALSATDPVQTNLNEAKKQLEAAIHWRRNVLAQIKEYKTQIAPETALPYLINILAHHENFTEDLPDLATFSIYLRFFLTPLCADSTQYSFISEIFTRYSMLDDVEEEYTDNMVKLCNLGIIIVKELGKGKVWDQNFDDHLFEFSSRYFKQPTDDRDRLKKIMNQTGLESMKSPVRPRNLLRAGMEPLKSPRTRISTLDEEENSKGQSAPSSPMKRTKRALSRAQERAIAPKAKSALSTPRITKTKRKPSEEITSINDAPQTTPVKSPKKKVTESPKKKVTESPKKKVTESPKKTQAKNSSPKSSPNRKASVEVSESPKRKAADSPKKTTSQVSPKRKATESPKKTTSQASPKRKIVTNSPKKTTTKASSKRTTKK</sequence>
<keyword evidence="3" id="KW-0498">Mitosis</keyword>
<proteinExistence type="predicted"/>
<feature type="compositionally biased region" description="Polar residues" evidence="6">
    <location>
        <begin position="1013"/>
        <end position="1022"/>
    </location>
</feature>
<gene>
    <name evidence="7" type="ORF">TRFO_38461</name>
</gene>
<dbReference type="AlphaFoldDB" id="A0A1J4J8F0"/>
<comment type="caution">
    <text evidence="7">The sequence shown here is derived from an EMBL/GenBank/DDBJ whole genome shotgun (WGS) entry which is preliminary data.</text>
</comment>
<evidence type="ECO:0000256" key="2">
    <source>
        <dbReference type="ARBA" id="ARBA00022618"/>
    </source>
</evidence>
<dbReference type="Proteomes" id="UP000179807">
    <property type="component" value="Unassembled WGS sequence"/>
</dbReference>
<dbReference type="GO" id="GO:0051301">
    <property type="term" value="P:cell division"/>
    <property type="evidence" value="ECO:0007669"/>
    <property type="project" value="UniProtKB-KW"/>
</dbReference>
<feature type="compositionally biased region" description="Low complexity" evidence="6">
    <location>
        <begin position="1119"/>
        <end position="1129"/>
    </location>
</feature>
<dbReference type="VEuPathDB" id="TrichDB:TRFO_38461"/>
<comment type="subcellular location">
    <subcellularLocation>
        <location evidence="1">Nucleus</location>
    </subcellularLocation>
</comment>
<evidence type="ECO:0000256" key="5">
    <source>
        <dbReference type="ARBA" id="ARBA00023306"/>
    </source>
</evidence>
<keyword evidence="8" id="KW-1185">Reference proteome</keyword>
<dbReference type="InterPro" id="IPR039776">
    <property type="entry name" value="Pds5"/>
</dbReference>
<dbReference type="PANTHER" id="PTHR12663">
    <property type="entry name" value="ANDROGEN INDUCED INHIBITOR OF PROLIFERATION AS3 / PDS5-RELATED"/>
    <property type="match status" value="1"/>
</dbReference>
<name>A0A1J4J8F0_9EUKA</name>
<feature type="compositionally biased region" description="Basic and acidic residues" evidence="6">
    <location>
        <begin position="1032"/>
        <end position="1054"/>
    </location>
</feature>
<organism evidence="7 8">
    <name type="scientific">Tritrichomonas foetus</name>
    <dbReference type="NCBI Taxonomy" id="1144522"/>
    <lineage>
        <taxon>Eukaryota</taxon>
        <taxon>Metamonada</taxon>
        <taxon>Parabasalia</taxon>
        <taxon>Tritrichomonadida</taxon>
        <taxon>Tritrichomonadidae</taxon>
        <taxon>Tritrichomonas</taxon>
    </lineage>
</organism>
<dbReference type="GO" id="GO:0007064">
    <property type="term" value="P:mitotic sister chromatid cohesion"/>
    <property type="evidence" value="ECO:0007669"/>
    <property type="project" value="InterPro"/>
</dbReference>
<feature type="region of interest" description="Disordered" evidence="6">
    <location>
        <begin position="925"/>
        <end position="1137"/>
    </location>
</feature>
<keyword evidence="4" id="KW-0539">Nucleus</keyword>
<evidence type="ECO:0000313" key="8">
    <source>
        <dbReference type="Proteomes" id="UP000179807"/>
    </source>
</evidence>
<dbReference type="GO" id="GO:0005634">
    <property type="term" value="C:nucleus"/>
    <property type="evidence" value="ECO:0007669"/>
    <property type="project" value="UniProtKB-SubCell"/>
</dbReference>
<keyword evidence="2" id="KW-0132">Cell division</keyword>
<dbReference type="Pfam" id="PF20168">
    <property type="entry name" value="PDS5"/>
    <property type="match status" value="2"/>
</dbReference>
<reference evidence="7" key="1">
    <citation type="submission" date="2016-10" db="EMBL/GenBank/DDBJ databases">
        <authorList>
            <person name="Benchimol M."/>
            <person name="Almeida L.G."/>
            <person name="Vasconcelos A.T."/>
            <person name="Perreira-Neves A."/>
            <person name="Rosa I.A."/>
            <person name="Tasca T."/>
            <person name="Bogo M.R."/>
            <person name="de Souza W."/>
        </authorList>
    </citation>
    <scope>NUCLEOTIDE SEQUENCE [LARGE SCALE GENOMIC DNA]</scope>
    <source>
        <strain evidence="7">K</strain>
    </source>
</reference>
<evidence type="ECO:0000256" key="3">
    <source>
        <dbReference type="ARBA" id="ARBA00022776"/>
    </source>
</evidence>
<dbReference type="SUPFAM" id="SSF48371">
    <property type="entry name" value="ARM repeat"/>
    <property type="match status" value="1"/>
</dbReference>
<evidence type="ECO:0000256" key="4">
    <source>
        <dbReference type="ARBA" id="ARBA00023242"/>
    </source>
</evidence>
<feature type="compositionally biased region" description="Low complexity" evidence="6">
    <location>
        <begin position="1058"/>
        <end position="1070"/>
    </location>
</feature>
<feature type="compositionally biased region" description="Basic and acidic residues" evidence="6">
    <location>
        <begin position="1077"/>
        <end position="1088"/>
    </location>
</feature>
<evidence type="ECO:0000313" key="7">
    <source>
        <dbReference type="EMBL" id="OHS95454.1"/>
    </source>
</evidence>
<evidence type="ECO:0000256" key="6">
    <source>
        <dbReference type="SAM" id="MobiDB-lite"/>
    </source>
</evidence>
<protein>
    <submittedName>
        <fullName evidence="7">Uncharacterized protein</fullName>
    </submittedName>
</protein>
<dbReference type="InterPro" id="IPR016024">
    <property type="entry name" value="ARM-type_fold"/>
</dbReference>
<keyword evidence="5" id="KW-0131">Cell cycle</keyword>
<evidence type="ECO:0000256" key="1">
    <source>
        <dbReference type="ARBA" id="ARBA00004123"/>
    </source>
</evidence>
<accession>A0A1J4J8F0</accession>
<dbReference type="RefSeq" id="XP_068348591.1">
    <property type="nucleotide sequence ID" value="XM_068512053.1"/>
</dbReference>